<evidence type="ECO:0000259" key="11">
    <source>
        <dbReference type="PROSITE" id="PS50011"/>
    </source>
</evidence>
<gene>
    <name evidence="12" type="ORF">BCR34DRAFT_635030</name>
</gene>
<dbReference type="EMBL" id="MCFA01000147">
    <property type="protein sequence ID" value="ORY03420.1"/>
    <property type="molecule type" value="Genomic_DNA"/>
</dbReference>
<evidence type="ECO:0000256" key="3">
    <source>
        <dbReference type="ARBA" id="ARBA00022777"/>
    </source>
</evidence>
<dbReference type="GO" id="GO:0004708">
    <property type="term" value="F:MAP kinase kinase activity"/>
    <property type="evidence" value="ECO:0007669"/>
    <property type="project" value="UniProtKB-EC"/>
</dbReference>
<evidence type="ECO:0000256" key="7">
    <source>
        <dbReference type="ARBA" id="ARBA00049014"/>
    </source>
</evidence>
<evidence type="ECO:0000256" key="8">
    <source>
        <dbReference type="ARBA" id="ARBA00049299"/>
    </source>
</evidence>
<dbReference type="PANTHER" id="PTHR48013">
    <property type="entry name" value="DUAL SPECIFICITY MITOGEN-ACTIVATED PROTEIN KINASE KINASE 5-RELATED"/>
    <property type="match status" value="1"/>
</dbReference>
<feature type="domain" description="Protein kinase" evidence="11">
    <location>
        <begin position="44"/>
        <end position="298"/>
    </location>
</feature>
<comment type="similarity">
    <text evidence="5">Belongs to the protein kinase superfamily. STE Ser/Thr protein kinase family. MAP kinase kinase subfamily.</text>
</comment>
<dbReference type="GO" id="GO:0005524">
    <property type="term" value="F:ATP binding"/>
    <property type="evidence" value="ECO:0007669"/>
    <property type="project" value="UniProtKB-KW"/>
</dbReference>
<evidence type="ECO:0000313" key="13">
    <source>
        <dbReference type="Proteomes" id="UP000193144"/>
    </source>
</evidence>
<keyword evidence="3 12" id="KW-0418">Kinase</keyword>
<evidence type="ECO:0000256" key="4">
    <source>
        <dbReference type="ARBA" id="ARBA00022840"/>
    </source>
</evidence>
<reference evidence="12 13" key="1">
    <citation type="submission" date="2016-07" db="EMBL/GenBank/DDBJ databases">
        <title>Pervasive Adenine N6-methylation of Active Genes in Fungi.</title>
        <authorList>
            <consortium name="DOE Joint Genome Institute"/>
            <person name="Mondo S.J."/>
            <person name="Dannebaum R.O."/>
            <person name="Kuo R.C."/>
            <person name="Labutti K."/>
            <person name="Haridas S."/>
            <person name="Kuo A."/>
            <person name="Salamov A."/>
            <person name="Ahrendt S.R."/>
            <person name="Lipzen A."/>
            <person name="Sullivan W."/>
            <person name="Andreopoulos W.B."/>
            <person name="Clum A."/>
            <person name="Lindquist E."/>
            <person name="Daum C."/>
            <person name="Ramamoorthy G.K."/>
            <person name="Gryganskyi A."/>
            <person name="Culley D."/>
            <person name="Magnuson J.K."/>
            <person name="James T.Y."/>
            <person name="O'Malley M.A."/>
            <person name="Stajich J.E."/>
            <person name="Spatafora J.W."/>
            <person name="Visel A."/>
            <person name="Grigoriev I.V."/>
        </authorList>
    </citation>
    <scope>NUCLEOTIDE SEQUENCE [LARGE SCALE GENOMIC DNA]</scope>
    <source>
        <strain evidence="12 13">CBS 115471</strain>
    </source>
</reference>
<comment type="catalytic activity">
    <reaction evidence="9">
        <text>L-tyrosyl-[protein] + ATP = O-phospho-L-tyrosyl-[protein] + ADP + H(+)</text>
        <dbReference type="Rhea" id="RHEA:10596"/>
        <dbReference type="Rhea" id="RHEA-COMP:10136"/>
        <dbReference type="Rhea" id="RHEA-COMP:20101"/>
        <dbReference type="ChEBI" id="CHEBI:15378"/>
        <dbReference type="ChEBI" id="CHEBI:30616"/>
        <dbReference type="ChEBI" id="CHEBI:46858"/>
        <dbReference type="ChEBI" id="CHEBI:61978"/>
        <dbReference type="ChEBI" id="CHEBI:456216"/>
        <dbReference type="EC" id="2.7.12.2"/>
    </reaction>
</comment>
<comment type="catalytic activity">
    <reaction evidence="7">
        <text>L-seryl-[protein] + ATP = O-phospho-L-seryl-[protein] + ADP + H(+)</text>
        <dbReference type="Rhea" id="RHEA:17989"/>
        <dbReference type="Rhea" id="RHEA-COMP:9863"/>
        <dbReference type="Rhea" id="RHEA-COMP:11604"/>
        <dbReference type="ChEBI" id="CHEBI:15378"/>
        <dbReference type="ChEBI" id="CHEBI:29999"/>
        <dbReference type="ChEBI" id="CHEBI:30616"/>
        <dbReference type="ChEBI" id="CHEBI:83421"/>
        <dbReference type="ChEBI" id="CHEBI:456216"/>
        <dbReference type="EC" id="2.7.12.2"/>
    </reaction>
</comment>
<dbReference type="SUPFAM" id="SSF56112">
    <property type="entry name" value="Protein kinase-like (PK-like)"/>
    <property type="match status" value="1"/>
</dbReference>
<dbReference type="PANTHER" id="PTHR48013:SF9">
    <property type="entry name" value="DUAL SPECIFICITY MITOGEN-ACTIVATED PROTEIN KINASE KINASE 5"/>
    <property type="match status" value="1"/>
</dbReference>
<comment type="catalytic activity">
    <reaction evidence="8">
        <text>L-threonyl-[protein] + ATP = O-phospho-L-threonyl-[protein] + ADP + H(+)</text>
        <dbReference type="Rhea" id="RHEA:46608"/>
        <dbReference type="Rhea" id="RHEA-COMP:11060"/>
        <dbReference type="Rhea" id="RHEA-COMP:11605"/>
        <dbReference type="ChEBI" id="CHEBI:15378"/>
        <dbReference type="ChEBI" id="CHEBI:30013"/>
        <dbReference type="ChEBI" id="CHEBI:30616"/>
        <dbReference type="ChEBI" id="CHEBI:61977"/>
        <dbReference type="ChEBI" id="CHEBI:456216"/>
        <dbReference type="EC" id="2.7.12.2"/>
    </reaction>
</comment>
<name>A0A1Y1YZE4_9PLEO</name>
<keyword evidence="4" id="KW-0067">ATP-binding</keyword>
<accession>A0A1Y1YZE4</accession>
<keyword evidence="10" id="KW-0812">Transmembrane</keyword>
<evidence type="ECO:0000256" key="2">
    <source>
        <dbReference type="ARBA" id="ARBA00022741"/>
    </source>
</evidence>
<feature type="transmembrane region" description="Helical" evidence="10">
    <location>
        <begin position="311"/>
        <end position="330"/>
    </location>
</feature>
<dbReference type="AlphaFoldDB" id="A0A1Y1YZE4"/>
<keyword evidence="2" id="KW-0547">Nucleotide-binding</keyword>
<organism evidence="12 13">
    <name type="scientific">Clohesyomyces aquaticus</name>
    <dbReference type="NCBI Taxonomy" id="1231657"/>
    <lineage>
        <taxon>Eukaryota</taxon>
        <taxon>Fungi</taxon>
        <taxon>Dikarya</taxon>
        <taxon>Ascomycota</taxon>
        <taxon>Pezizomycotina</taxon>
        <taxon>Dothideomycetes</taxon>
        <taxon>Pleosporomycetidae</taxon>
        <taxon>Pleosporales</taxon>
        <taxon>Lindgomycetaceae</taxon>
        <taxon>Clohesyomyces</taxon>
    </lineage>
</organism>
<dbReference type="Gene3D" id="1.10.510.10">
    <property type="entry name" value="Transferase(Phosphotransferase) domain 1"/>
    <property type="match status" value="1"/>
</dbReference>
<evidence type="ECO:0000256" key="6">
    <source>
        <dbReference type="ARBA" id="ARBA00038999"/>
    </source>
</evidence>
<dbReference type="OrthoDB" id="10252171at2759"/>
<dbReference type="InterPro" id="IPR011009">
    <property type="entry name" value="Kinase-like_dom_sf"/>
</dbReference>
<protein>
    <recommendedName>
        <fullName evidence="6">mitogen-activated protein kinase kinase</fullName>
        <ecNumber evidence="6">2.7.12.2</ecNumber>
    </recommendedName>
</protein>
<comment type="caution">
    <text evidence="12">The sequence shown here is derived from an EMBL/GenBank/DDBJ whole genome shotgun (WGS) entry which is preliminary data.</text>
</comment>
<evidence type="ECO:0000256" key="9">
    <source>
        <dbReference type="ARBA" id="ARBA00051693"/>
    </source>
</evidence>
<dbReference type="STRING" id="1231657.A0A1Y1YZE4"/>
<keyword evidence="13" id="KW-1185">Reference proteome</keyword>
<dbReference type="InterPro" id="IPR000719">
    <property type="entry name" value="Prot_kinase_dom"/>
</dbReference>
<sequence length="333" mass="37901">MSRLPDLVRDSQLDTQVRPEYTRHLYVETDPTSGQRAIEKKEYWKREKRIGSGGIGIVWLEKCFRGKRNAELRAVKQFPRPAKTRDLVRELEALAKFSHPKYVRCFVQSFGWYEDEDDLYIAMEYLPLGDLNNYLKAAGPVPELEVQQVVFQLLEGLSNILICSLPPQNWWVKLADFGISKRVEDCTTGPSTKKGTAGFVPPEFHGFTPSGEDTASDPPFSADIWALGEITFRMLTKSVTFQSSYDLFQFTEGRQTFPIASLEEKRVSMPAIEFVRACMRPSAGDRLTAPEAMAYEWMSAFVARSPIPHSVVSFGYSIIAIAIYFFSLTFDQR</sequence>
<evidence type="ECO:0000256" key="5">
    <source>
        <dbReference type="ARBA" id="ARBA00038035"/>
    </source>
</evidence>
<evidence type="ECO:0000256" key="1">
    <source>
        <dbReference type="ARBA" id="ARBA00022679"/>
    </source>
</evidence>
<keyword evidence="10" id="KW-1133">Transmembrane helix</keyword>
<keyword evidence="1" id="KW-0808">Transferase</keyword>
<evidence type="ECO:0000256" key="10">
    <source>
        <dbReference type="SAM" id="Phobius"/>
    </source>
</evidence>
<keyword evidence="10" id="KW-0472">Membrane</keyword>
<dbReference type="PROSITE" id="PS50011">
    <property type="entry name" value="PROTEIN_KINASE_DOM"/>
    <property type="match status" value="1"/>
</dbReference>
<evidence type="ECO:0000313" key="12">
    <source>
        <dbReference type="EMBL" id="ORY03420.1"/>
    </source>
</evidence>
<dbReference type="Pfam" id="PF00069">
    <property type="entry name" value="Pkinase"/>
    <property type="match status" value="1"/>
</dbReference>
<dbReference type="Proteomes" id="UP000193144">
    <property type="component" value="Unassembled WGS sequence"/>
</dbReference>
<dbReference type="EC" id="2.7.12.2" evidence="6"/>
<proteinExistence type="inferred from homology"/>